<proteinExistence type="predicted"/>
<dbReference type="STRING" id="96561.Dole_1776"/>
<evidence type="ECO:0000259" key="11">
    <source>
        <dbReference type="PROSITE" id="PS50109"/>
    </source>
</evidence>
<evidence type="ECO:0000256" key="6">
    <source>
        <dbReference type="ARBA" id="ARBA00022777"/>
    </source>
</evidence>
<dbReference type="KEGG" id="dol:Dole_1776"/>
<dbReference type="AlphaFoldDB" id="A9A0V5"/>
<dbReference type="InterPro" id="IPR036890">
    <property type="entry name" value="HATPase_C_sf"/>
</dbReference>
<comment type="catalytic activity">
    <reaction evidence="1">
        <text>ATP + protein L-histidine = ADP + protein N-phospho-L-histidine.</text>
        <dbReference type="EC" id="2.7.13.3"/>
    </reaction>
</comment>
<dbReference type="Gene3D" id="1.10.287.130">
    <property type="match status" value="1"/>
</dbReference>
<name>A9A0V5_DESOH</name>
<evidence type="ECO:0000256" key="4">
    <source>
        <dbReference type="ARBA" id="ARBA00022679"/>
    </source>
</evidence>
<dbReference type="InterPro" id="IPR005467">
    <property type="entry name" value="His_kinase_dom"/>
</dbReference>
<keyword evidence="13" id="KW-1185">Reference proteome</keyword>
<evidence type="ECO:0000313" key="13">
    <source>
        <dbReference type="Proteomes" id="UP000008561"/>
    </source>
</evidence>
<dbReference type="PRINTS" id="PR00344">
    <property type="entry name" value="BCTRLSENSOR"/>
</dbReference>
<protein>
    <recommendedName>
        <fullName evidence="2">histidine kinase</fullName>
        <ecNumber evidence="2">2.7.13.3</ecNumber>
    </recommendedName>
</protein>
<feature type="transmembrane region" description="Helical" evidence="10">
    <location>
        <begin position="6"/>
        <end position="30"/>
    </location>
</feature>
<evidence type="ECO:0000256" key="10">
    <source>
        <dbReference type="SAM" id="Phobius"/>
    </source>
</evidence>
<evidence type="ECO:0000256" key="7">
    <source>
        <dbReference type="ARBA" id="ARBA00022840"/>
    </source>
</evidence>
<keyword evidence="10" id="KW-0812">Transmembrane</keyword>
<dbReference type="InterPro" id="IPR003594">
    <property type="entry name" value="HATPase_dom"/>
</dbReference>
<dbReference type="eggNOG" id="COG4191">
    <property type="taxonomic scope" value="Bacteria"/>
</dbReference>
<feature type="domain" description="Histidine kinase" evidence="11">
    <location>
        <begin position="289"/>
        <end position="510"/>
    </location>
</feature>
<dbReference type="SUPFAM" id="SSF47384">
    <property type="entry name" value="Homodimeric domain of signal transducing histidine kinase"/>
    <property type="match status" value="1"/>
</dbReference>
<dbReference type="Pfam" id="PF00512">
    <property type="entry name" value="HisKA"/>
    <property type="match status" value="1"/>
</dbReference>
<dbReference type="PANTHER" id="PTHR43065:SF10">
    <property type="entry name" value="PEROXIDE STRESS-ACTIVATED HISTIDINE KINASE MAK3"/>
    <property type="match status" value="1"/>
</dbReference>
<dbReference type="CDD" id="cd00082">
    <property type="entry name" value="HisKA"/>
    <property type="match status" value="1"/>
</dbReference>
<dbReference type="OrthoDB" id="9781147at2"/>
<dbReference type="EMBL" id="CP000859">
    <property type="protein sequence ID" value="ABW67580.1"/>
    <property type="molecule type" value="Genomic_DNA"/>
</dbReference>
<keyword evidence="3" id="KW-0597">Phosphoprotein</keyword>
<evidence type="ECO:0000313" key="12">
    <source>
        <dbReference type="EMBL" id="ABW67580.1"/>
    </source>
</evidence>
<keyword evidence="9" id="KW-0175">Coiled coil</keyword>
<reference evidence="12 13" key="1">
    <citation type="submission" date="2007-10" db="EMBL/GenBank/DDBJ databases">
        <title>Complete sequence of Desulfococcus oleovorans Hxd3.</title>
        <authorList>
            <consortium name="US DOE Joint Genome Institute"/>
            <person name="Copeland A."/>
            <person name="Lucas S."/>
            <person name="Lapidus A."/>
            <person name="Barry K."/>
            <person name="Glavina del Rio T."/>
            <person name="Dalin E."/>
            <person name="Tice H."/>
            <person name="Pitluck S."/>
            <person name="Kiss H."/>
            <person name="Brettin T."/>
            <person name="Bruce D."/>
            <person name="Detter J.C."/>
            <person name="Han C."/>
            <person name="Schmutz J."/>
            <person name="Larimer F."/>
            <person name="Land M."/>
            <person name="Hauser L."/>
            <person name="Kyrpides N."/>
            <person name="Kim E."/>
            <person name="Wawrik B."/>
            <person name="Richardson P."/>
        </authorList>
    </citation>
    <scope>NUCLEOTIDE SEQUENCE [LARGE SCALE GENOMIC DNA]</scope>
    <source>
        <strain evidence="13">DSM 6200 / JCM 39069 / Hxd3</strain>
    </source>
</reference>
<sequence>MNTQSLRTIIAINLAVLILIATVLFDVVALSTDRQRFISTKIAEHRLLSLAVAHQLTAKDAAAPFFPPDTEPALGALFQAAEVKAVVVLNPSGGFAHITGMTAPEQVPLVELADRAMQEKKQVTGLYGKTWGVFLPRPRSLLIAGPLMTGTDTVMGSLGTVTDLNDLYAAQRKDQALLFGYALFNLILLTLLGTYIIGRFSVSPINRLVRRAEEYRDVEDLGFFYDRGKNEFRQLSGALNRMLKRIGDDKHRLESSLAGLEKANLEIQNRQNELIRAEKLASVGRLAAGIAHEIGNPVGIVLGYLEMLNDPALSPADRQDYLKRCEAEINRINTTIRELLDFSRPAGEKPCPVALSRVIEETLRMLNVQPGMKDITFSCDFAAANDTVMAPPDRLRQVFVNLVINAADALASVSDQQEGRITITTKNHCPDAGNGPEMVEASVIDNGPGIAAPDLDLVFDPFYTTKEPGKGTGLGLSVCFMIIESLGGTIRIDSNRGQGTVLRIELPAAQKKGSGHETG</sequence>
<keyword evidence="4" id="KW-0808">Transferase</keyword>
<dbReference type="SMART" id="SM00387">
    <property type="entry name" value="HATPase_c"/>
    <property type="match status" value="1"/>
</dbReference>
<dbReference type="InterPro" id="IPR036097">
    <property type="entry name" value="HisK_dim/P_sf"/>
</dbReference>
<keyword evidence="7" id="KW-0067">ATP-binding</keyword>
<evidence type="ECO:0000256" key="8">
    <source>
        <dbReference type="ARBA" id="ARBA00023012"/>
    </source>
</evidence>
<keyword evidence="10" id="KW-0472">Membrane</keyword>
<dbReference type="PANTHER" id="PTHR43065">
    <property type="entry name" value="SENSOR HISTIDINE KINASE"/>
    <property type="match status" value="1"/>
</dbReference>
<evidence type="ECO:0000256" key="5">
    <source>
        <dbReference type="ARBA" id="ARBA00022741"/>
    </source>
</evidence>
<feature type="transmembrane region" description="Helical" evidence="10">
    <location>
        <begin position="176"/>
        <end position="197"/>
    </location>
</feature>
<dbReference type="EC" id="2.7.13.3" evidence="2"/>
<keyword evidence="5" id="KW-0547">Nucleotide-binding</keyword>
<keyword evidence="6 12" id="KW-0418">Kinase</keyword>
<dbReference type="Gene3D" id="3.30.565.10">
    <property type="entry name" value="Histidine kinase-like ATPase, C-terminal domain"/>
    <property type="match status" value="1"/>
</dbReference>
<evidence type="ECO:0000256" key="2">
    <source>
        <dbReference type="ARBA" id="ARBA00012438"/>
    </source>
</evidence>
<dbReference type="SMART" id="SM00388">
    <property type="entry name" value="HisKA"/>
    <property type="match status" value="1"/>
</dbReference>
<dbReference type="GO" id="GO:0005524">
    <property type="term" value="F:ATP binding"/>
    <property type="evidence" value="ECO:0007669"/>
    <property type="project" value="UniProtKB-KW"/>
</dbReference>
<keyword evidence="8" id="KW-0902">Two-component regulatory system</keyword>
<dbReference type="Proteomes" id="UP000008561">
    <property type="component" value="Chromosome"/>
</dbReference>
<dbReference type="GO" id="GO:0000155">
    <property type="term" value="F:phosphorelay sensor kinase activity"/>
    <property type="evidence" value="ECO:0007669"/>
    <property type="project" value="InterPro"/>
</dbReference>
<evidence type="ECO:0000256" key="1">
    <source>
        <dbReference type="ARBA" id="ARBA00000085"/>
    </source>
</evidence>
<dbReference type="SUPFAM" id="SSF55874">
    <property type="entry name" value="ATPase domain of HSP90 chaperone/DNA topoisomerase II/histidine kinase"/>
    <property type="match status" value="1"/>
</dbReference>
<accession>A9A0V5</accession>
<organism evidence="12 13">
    <name type="scientific">Desulfosudis oleivorans (strain DSM 6200 / JCM 39069 / Hxd3)</name>
    <name type="common">Desulfococcus oleovorans</name>
    <dbReference type="NCBI Taxonomy" id="96561"/>
    <lineage>
        <taxon>Bacteria</taxon>
        <taxon>Pseudomonadati</taxon>
        <taxon>Thermodesulfobacteriota</taxon>
        <taxon>Desulfobacteria</taxon>
        <taxon>Desulfobacterales</taxon>
        <taxon>Desulfosudaceae</taxon>
        <taxon>Desulfosudis</taxon>
    </lineage>
</organism>
<dbReference type="Pfam" id="PF02518">
    <property type="entry name" value="HATPase_c"/>
    <property type="match status" value="1"/>
</dbReference>
<dbReference type="InterPro" id="IPR003661">
    <property type="entry name" value="HisK_dim/P_dom"/>
</dbReference>
<keyword evidence="10" id="KW-1133">Transmembrane helix</keyword>
<dbReference type="InterPro" id="IPR004358">
    <property type="entry name" value="Sig_transdc_His_kin-like_C"/>
</dbReference>
<dbReference type="HOGENOM" id="CLU_000445_89_29_7"/>
<dbReference type="RefSeq" id="WP_012175196.1">
    <property type="nucleotide sequence ID" value="NC_009943.1"/>
</dbReference>
<dbReference type="PROSITE" id="PS50109">
    <property type="entry name" value="HIS_KIN"/>
    <property type="match status" value="1"/>
</dbReference>
<feature type="coiled-coil region" evidence="9">
    <location>
        <begin position="250"/>
        <end position="280"/>
    </location>
</feature>
<evidence type="ECO:0000256" key="3">
    <source>
        <dbReference type="ARBA" id="ARBA00022553"/>
    </source>
</evidence>
<gene>
    <name evidence="12" type="ordered locus">Dole_1776</name>
</gene>
<evidence type="ECO:0000256" key="9">
    <source>
        <dbReference type="SAM" id="Coils"/>
    </source>
</evidence>